<dbReference type="EMBL" id="MU274903">
    <property type="protein sequence ID" value="KAI0092885.1"/>
    <property type="molecule type" value="Genomic_DNA"/>
</dbReference>
<accession>A0ACB8UF04</accession>
<evidence type="ECO:0000313" key="2">
    <source>
        <dbReference type="Proteomes" id="UP001055072"/>
    </source>
</evidence>
<gene>
    <name evidence="1" type="ORF">BDY19DRAFT_883259</name>
</gene>
<evidence type="ECO:0000313" key="1">
    <source>
        <dbReference type="EMBL" id="KAI0092885.1"/>
    </source>
</evidence>
<reference evidence="1" key="1">
    <citation type="journal article" date="2021" name="Environ. Microbiol.">
        <title>Gene family expansions and transcriptome signatures uncover fungal adaptations to wood decay.</title>
        <authorList>
            <person name="Hage H."/>
            <person name="Miyauchi S."/>
            <person name="Viragh M."/>
            <person name="Drula E."/>
            <person name="Min B."/>
            <person name="Chaduli D."/>
            <person name="Navarro D."/>
            <person name="Favel A."/>
            <person name="Norest M."/>
            <person name="Lesage-Meessen L."/>
            <person name="Balint B."/>
            <person name="Merenyi Z."/>
            <person name="de Eugenio L."/>
            <person name="Morin E."/>
            <person name="Martinez A.T."/>
            <person name="Baldrian P."/>
            <person name="Stursova M."/>
            <person name="Martinez M.J."/>
            <person name="Novotny C."/>
            <person name="Magnuson J.K."/>
            <person name="Spatafora J.W."/>
            <person name="Maurice S."/>
            <person name="Pangilinan J."/>
            <person name="Andreopoulos W."/>
            <person name="LaButti K."/>
            <person name="Hundley H."/>
            <person name="Na H."/>
            <person name="Kuo A."/>
            <person name="Barry K."/>
            <person name="Lipzen A."/>
            <person name="Henrissat B."/>
            <person name="Riley R."/>
            <person name="Ahrendt S."/>
            <person name="Nagy L.G."/>
            <person name="Grigoriev I.V."/>
            <person name="Martin F."/>
            <person name="Rosso M.N."/>
        </authorList>
    </citation>
    <scope>NUCLEOTIDE SEQUENCE</scope>
    <source>
        <strain evidence="1">CBS 384.51</strain>
    </source>
</reference>
<organism evidence="1 2">
    <name type="scientific">Irpex rosettiformis</name>
    <dbReference type="NCBI Taxonomy" id="378272"/>
    <lineage>
        <taxon>Eukaryota</taxon>
        <taxon>Fungi</taxon>
        <taxon>Dikarya</taxon>
        <taxon>Basidiomycota</taxon>
        <taxon>Agaricomycotina</taxon>
        <taxon>Agaricomycetes</taxon>
        <taxon>Polyporales</taxon>
        <taxon>Irpicaceae</taxon>
        <taxon>Irpex</taxon>
    </lineage>
</organism>
<keyword evidence="1" id="KW-0378">Hydrolase</keyword>
<name>A0ACB8UF04_9APHY</name>
<proteinExistence type="predicted"/>
<sequence length="759" mass="83897">MPLRGKNHSPAVSDDAPFFVSLGALDDWADQPNSARPLSGVLPYIPRSSLAGENSTTRRGKLLVCHDYKGGYTEKPAGLAYTFNFWSLCDTFIYFAHHRVTIPPSGWTNAAHRQGVKMLGTLIFEHQESEPDVLRLLVGRLPQRRTNGPARPSENSSLPVSRHYARLLADLAYQRGFDGYLLNIETPLRGGIDRCRTLSTWIALLEIELKKRVGAHAQVIWYDSVILNGQLIWQDRLNGFNLPFFLPSTGFFTNYTWPSHYPSVTAQYFTSLNQTTKQLNDIFTGVDVWGRGQHGGGGLACYKALSHIDPKSLGLSVALFGHGWTWESQQDQPGWDWETWWAYERLFWAGPANISDIPTIADTPDQRGQLCAHGPYQPIADFFQQSPPPNPSRLSFFTSFSPGVGRAWFVNGAKVWEIEAGSPGWTDLDKTNSLGDLVWPKPTLSWQEMEHSDPLPIASSSIVMEDAWIGGSSLKLVLNVVGSEAEDAFFRCVWVPVQSLAVTSGKTYTATVIIKPSTTEDQSAEVDVGLSVKIPHAALGFSAEITGITPDTTFVDHSFGWQKLDIQFAILADHETDVQVEIGLILGLIIADPTLTTQVSVMIGSLAIYPSLTSSSVEPVPKLIWADFAPKGRNTPFSGVLTWETGGQHLPLNNIIISSTEDPFPAWLTSLAVRFPFIYFNIYANVRKDGEGDAVQPEDAAFVGTTGLDGRANRFFVDPASLPSSFLDARALRFYIQGVTERGLVLPWKDCVFVDVDRE</sequence>
<protein>
    <submittedName>
        <fullName evidence="1">Glycosyl hydrolase family 85-domain-containing protein</fullName>
    </submittedName>
</protein>
<comment type="caution">
    <text evidence="1">The sequence shown here is derived from an EMBL/GenBank/DDBJ whole genome shotgun (WGS) entry which is preliminary data.</text>
</comment>
<dbReference type="Proteomes" id="UP001055072">
    <property type="component" value="Unassembled WGS sequence"/>
</dbReference>
<keyword evidence="2" id="KW-1185">Reference proteome</keyword>